<dbReference type="InterPro" id="IPR033749">
    <property type="entry name" value="Polyprenyl_synt_CS"/>
</dbReference>
<dbReference type="GO" id="GO:0004659">
    <property type="term" value="F:prenyltransferase activity"/>
    <property type="evidence" value="ECO:0007669"/>
    <property type="project" value="InterPro"/>
</dbReference>
<dbReference type="GO" id="GO:0046872">
    <property type="term" value="F:metal ion binding"/>
    <property type="evidence" value="ECO:0007669"/>
    <property type="project" value="UniProtKB-KW"/>
</dbReference>
<dbReference type="PANTHER" id="PTHR12001:SF85">
    <property type="entry name" value="SHORT CHAIN ISOPRENYL DIPHOSPHATE SYNTHASE"/>
    <property type="match status" value="1"/>
</dbReference>
<evidence type="ECO:0000256" key="6">
    <source>
        <dbReference type="RuleBase" id="RU004466"/>
    </source>
</evidence>
<comment type="caution">
    <text evidence="7">The sequence shown here is derived from an EMBL/GenBank/DDBJ whole genome shotgun (WGS) entry which is preliminary data.</text>
</comment>
<comment type="cofactor">
    <cofactor evidence="1">
        <name>Mg(2+)</name>
        <dbReference type="ChEBI" id="CHEBI:18420"/>
    </cofactor>
</comment>
<dbReference type="PANTHER" id="PTHR12001">
    <property type="entry name" value="GERANYLGERANYL PYROPHOSPHATE SYNTHASE"/>
    <property type="match status" value="1"/>
</dbReference>
<evidence type="ECO:0000256" key="4">
    <source>
        <dbReference type="ARBA" id="ARBA00022723"/>
    </source>
</evidence>
<proteinExistence type="inferred from homology"/>
<evidence type="ECO:0000256" key="2">
    <source>
        <dbReference type="ARBA" id="ARBA00006706"/>
    </source>
</evidence>
<dbReference type="Pfam" id="PF00348">
    <property type="entry name" value="polyprenyl_synt"/>
    <property type="match status" value="1"/>
</dbReference>
<dbReference type="GeneID" id="93425113"/>
<reference evidence="8" key="1">
    <citation type="submission" date="2018-02" db="EMBL/GenBank/DDBJ databases">
        <authorList>
            <person name="Clavel T."/>
            <person name="Strowig T."/>
        </authorList>
    </citation>
    <scope>NUCLEOTIDE SEQUENCE [LARGE SCALE GENOMIC DNA]</scope>
    <source>
        <strain evidence="8">DSM 100764</strain>
    </source>
</reference>
<dbReference type="SFLD" id="SFLDG01017">
    <property type="entry name" value="Polyprenyl_Transferase_Like"/>
    <property type="match status" value="1"/>
</dbReference>
<dbReference type="PROSITE" id="PS00723">
    <property type="entry name" value="POLYPRENYL_SYNTHASE_1"/>
    <property type="match status" value="1"/>
</dbReference>
<dbReference type="EMBL" id="PUBV01000010">
    <property type="protein sequence ID" value="PWB07777.1"/>
    <property type="molecule type" value="Genomic_DNA"/>
</dbReference>
<dbReference type="SFLD" id="SFLDS00005">
    <property type="entry name" value="Isoprenoid_Synthase_Type_I"/>
    <property type="match status" value="1"/>
</dbReference>
<evidence type="ECO:0000256" key="3">
    <source>
        <dbReference type="ARBA" id="ARBA00022679"/>
    </source>
</evidence>
<dbReference type="GO" id="GO:0008299">
    <property type="term" value="P:isoprenoid biosynthetic process"/>
    <property type="evidence" value="ECO:0007669"/>
    <property type="project" value="InterPro"/>
</dbReference>
<evidence type="ECO:0000313" key="8">
    <source>
        <dbReference type="Proteomes" id="UP000244925"/>
    </source>
</evidence>
<protein>
    <submittedName>
        <fullName evidence="7">Polyprenyl synthetase family protein</fullName>
    </submittedName>
</protein>
<gene>
    <name evidence="7" type="ORF">C5O25_06485</name>
</gene>
<evidence type="ECO:0000256" key="1">
    <source>
        <dbReference type="ARBA" id="ARBA00001946"/>
    </source>
</evidence>
<keyword evidence="4" id="KW-0479">Metal-binding</keyword>
<dbReference type="RefSeq" id="WP_107035923.1">
    <property type="nucleotide sequence ID" value="NZ_CAOONL010000025.1"/>
</dbReference>
<keyword evidence="8" id="KW-1185">Reference proteome</keyword>
<dbReference type="PROSITE" id="PS00444">
    <property type="entry name" value="POLYPRENYL_SYNTHASE_2"/>
    <property type="match status" value="1"/>
</dbReference>
<keyword evidence="5" id="KW-0460">Magnesium</keyword>
<dbReference type="Proteomes" id="UP000244925">
    <property type="component" value="Unassembled WGS sequence"/>
</dbReference>
<name>A0A2V1IWL2_9BACT</name>
<dbReference type="CDD" id="cd00685">
    <property type="entry name" value="Trans_IPPS_HT"/>
    <property type="match status" value="1"/>
</dbReference>
<sequence>MLHIDQYTAAAEEAVGQLEIPAAPAGLYDPVRYTLQAGGKRIRPVLTLAVADAISPDGRHLAVNQAAAIELFHNFTLLHDDVMDRADMRRGRPTVHRQWNEATAILSGDAMLTLAGTAMMKGCDEAKLRPVMRLFNRTAMEIYEGQQHDMDFESRTDVTVGEYMEMIRLKTSVLLGCACALGAVMTGADETVTDAFYGYGESLGLAFQLRDDYLDTYGDPATFGKQIGGDIACDKKTWLLINALAEDTTGTVAAEISNPSPREEKIRRVREIYDTLGLPQRCLGLIRRYADNATARLATARLQPEALRFFTDLAMLTVDRTR</sequence>
<organism evidence="7 8">
    <name type="scientific">Paramuribaculum intestinale</name>
    <dbReference type="NCBI Taxonomy" id="2094151"/>
    <lineage>
        <taxon>Bacteria</taxon>
        <taxon>Pseudomonadati</taxon>
        <taxon>Bacteroidota</taxon>
        <taxon>Bacteroidia</taxon>
        <taxon>Bacteroidales</taxon>
        <taxon>Muribaculaceae</taxon>
        <taxon>Paramuribaculum</taxon>
    </lineage>
</organism>
<dbReference type="InterPro" id="IPR000092">
    <property type="entry name" value="Polyprenyl_synt"/>
</dbReference>
<evidence type="ECO:0000256" key="5">
    <source>
        <dbReference type="ARBA" id="ARBA00022842"/>
    </source>
</evidence>
<dbReference type="Gene3D" id="1.10.600.10">
    <property type="entry name" value="Farnesyl Diphosphate Synthase"/>
    <property type="match status" value="1"/>
</dbReference>
<dbReference type="SUPFAM" id="SSF48576">
    <property type="entry name" value="Terpenoid synthases"/>
    <property type="match status" value="1"/>
</dbReference>
<keyword evidence="3 6" id="KW-0808">Transferase</keyword>
<accession>A0A2V1IWL2</accession>
<comment type="similarity">
    <text evidence="2 6">Belongs to the FPP/GGPP synthase family.</text>
</comment>
<evidence type="ECO:0000313" key="7">
    <source>
        <dbReference type="EMBL" id="PWB07777.1"/>
    </source>
</evidence>
<dbReference type="InterPro" id="IPR008949">
    <property type="entry name" value="Isoprenoid_synthase_dom_sf"/>
</dbReference>
<dbReference type="AlphaFoldDB" id="A0A2V1IWL2"/>